<dbReference type="Proteomes" id="UP000001934">
    <property type="component" value="Chromosome"/>
</dbReference>
<gene>
    <name evidence="1" type="ordered locus">AYWB_089</name>
</gene>
<dbReference type="EMBL" id="CP000061">
    <property type="protein sequence ID" value="ABC65206.1"/>
    <property type="molecule type" value="Genomic_DNA"/>
</dbReference>
<keyword evidence="2" id="KW-1185">Reference proteome</keyword>
<evidence type="ECO:0000313" key="2">
    <source>
        <dbReference type="Proteomes" id="UP000001934"/>
    </source>
</evidence>
<reference evidence="1 2" key="1">
    <citation type="journal article" date="2006" name="J. Bacteriol.">
        <title>Living with genome instability: the adaptation of phytoplasmas to diverse environments of their insect and plant hosts.</title>
        <authorList>
            <person name="Bai X."/>
            <person name="Zhang J."/>
            <person name="Ewing A."/>
            <person name="Miller S.A."/>
            <person name="Jancso Radek A."/>
            <person name="Shevchenko D.V."/>
            <person name="Tsukerman K."/>
            <person name="Walunas T."/>
            <person name="Lapidus A."/>
            <person name="Campbell J.W."/>
            <person name="Hogenhout S.A."/>
        </authorList>
    </citation>
    <scope>NUCLEOTIDE SEQUENCE [LARGE SCALE GENOMIC DNA]</scope>
    <source>
        <strain evidence="1 2">AYWB</strain>
    </source>
</reference>
<proteinExistence type="predicted"/>
<protein>
    <submittedName>
        <fullName evidence="1">Uncharacterized protein</fullName>
    </submittedName>
</protein>
<dbReference type="PhylomeDB" id="Q2NK37"/>
<sequence length="58" mass="7050">MSRKANSRDNDVIEKFLGKIKNILQHQHHFLFQKSPDKIKKLINYFPKEKKVLFLHIF</sequence>
<dbReference type="HOGENOM" id="CLU_2969354_0_0_14"/>
<dbReference type="AlphaFoldDB" id="Q2NK37"/>
<name>Q2NK37_AYWBP</name>
<dbReference type="KEGG" id="ayw:AYWB_089"/>
<evidence type="ECO:0000313" key="1">
    <source>
        <dbReference type="EMBL" id="ABC65206.1"/>
    </source>
</evidence>
<dbReference type="eggNOG" id="COG2801">
    <property type="taxonomic scope" value="Bacteria"/>
</dbReference>
<organism evidence="1 2">
    <name type="scientific">Aster yellows witches'-broom phytoplasma (strain AYWB)</name>
    <dbReference type="NCBI Taxonomy" id="322098"/>
    <lineage>
        <taxon>Bacteria</taxon>
        <taxon>Bacillati</taxon>
        <taxon>Mycoplasmatota</taxon>
        <taxon>Mollicutes</taxon>
        <taxon>Acholeplasmatales</taxon>
        <taxon>Acholeplasmataceae</taxon>
        <taxon>Candidatus Phytoplasma</taxon>
        <taxon>16SrI (Aster yellows group)</taxon>
    </lineage>
</organism>
<accession>Q2NK37</accession>